<organism evidence="1 2">
    <name type="scientific">Undibacterium parvum</name>
    <dbReference type="NCBI Taxonomy" id="401471"/>
    <lineage>
        <taxon>Bacteria</taxon>
        <taxon>Pseudomonadati</taxon>
        <taxon>Pseudomonadota</taxon>
        <taxon>Betaproteobacteria</taxon>
        <taxon>Burkholderiales</taxon>
        <taxon>Oxalobacteraceae</taxon>
        <taxon>Undibacterium</taxon>
    </lineage>
</organism>
<name>A0A3Q9BQ27_9BURK</name>
<gene>
    <name evidence="1" type="ORF">EJN92_07815</name>
</gene>
<dbReference type="KEGG" id="upv:EJN92_07815"/>
<proteinExistence type="predicted"/>
<sequence length="121" mass="13839">MNKAEAIQIANESMRSNLLNESNTQFSNVVRYVNDEGWWLNIPLANFRKDTHFLICSEKAKIIRHLTIKANNILSPATKFRVKDGVADIFISAANPKKLVDVLQGGSKYSFHKHLVDEHRF</sequence>
<evidence type="ECO:0000313" key="1">
    <source>
        <dbReference type="EMBL" id="AZP11918.1"/>
    </source>
</evidence>
<dbReference type="AlphaFoldDB" id="A0A3Q9BQ27"/>
<evidence type="ECO:0000313" key="2">
    <source>
        <dbReference type="Proteomes" id="UP000275663"/>
    </source>
</evidence>
<reference evidence="1 2" key="1">
    <citation type="journal article" date="2011" name="Int. J. Syst. Evol. Microbiol.">
        <title>Description of Undibacterium oligocarboniphilum sp. nov., isolated from purified water, and Undibacterium pigrum strain CCUG 49012 as the type strain of Undibacterium parvum sp. nov., and emended descriptions of the genus Undibacterium and the species Undibacterium pigrum.</title>
        <authorList>
            <person name="Eder W."/>
            <person name="Wanner G."/>
            <person name="Ludwig W."/>
            <person name="Busse H.J."/>
            <person name="Ziemke-Kageler F."/>
            <person name="Lang E."/>
        </authorList>
    </citation>
    <scope>NUCLEOTIDE SEQUENCE [LARGE SCALE GENOMIC DNA]</scope>
    <source>
        <strain evidence="1 2">DSM 23061</strain>
    </source>
</reference>
<dbReference type="OrthoDB" id="8704675at2"/>
<accession>A0A3Q9BQ27</accession>
<dbReference type="Proteomes" id="UP000275663">
    <property type="component" value="Chromosome"/>
</dbReference>
<protein>
    <submittedName>
        <fullName evidence="1">Uncharacterized protein</fullName>
    </submittedName>
</protein>
<dbReference type="RefSeq" id="WP_126127300.1">
    <property type="nucleotide sequence ID" value="NZ_CP034464.1"/>
</dbReference>
<dbReference type="EMBL" id="CP034464">
    <property type="protein sequence ID" value="AZP11918.1"/>
    <property type="molecule type" value="Genomic_DNA"/>
</dbReference>
<keyword evidence="2" id="KW-1185">Reference proteome</keyword>